<reference evidence="4" key="1">
    <citation type="submission" date="2016-10" db="EMBL/GenBank/DDBJ databases">
        <authorList>
            <person name="Varghese N."/>
            <person name="Submissions S."/>
        </authorList>
    </citation>
    <scope>NUCLEOTIDE SEQUENCE [LARGE SCALE GENOMIC DNA]</scope>
    <source>
        <strain evidence="4">DSM 25811 / CCM 8410 / LMG 26954 / E90</strain>
    </source>
</reference>
<dbReference type="PANTHER" id="PTHR11820">
    <property type="entry name" value="ACYLPYRUVASE"/>
    <property type="match status" value="1"/>
</dbReference>
<proteinExistence type="predicted"/>
<dbReference type="InterPro" id="IPR036663">
    <property type="entry name" value="Fumarylacetoacetase_C_sf"/>
</dbReference>
<evidence type="ECO:0000313" key="4">
    <source>
        <dbReference type="Proteomes" id="UP000198757"/>
    </source>
</evidence>
<dbReference type="Gene3D" id="3.90.850.10">
    <property type="entry name" value="Fumarylacetoacetase-like, C-terminal domain"/>
    <property type="match status" value="1"/>
</dbReference>
<evidence type="ECO:0000256" key="1">
    <source>
        <dbReference type="ARBA" id="ARBA00022723"/>
    </source>
</evidence>
<dbReference type="STRING" id="1285928.SAMN04487894_109174"/>
<dbReference type="GO" id="GO:0046872">
    <property type="term" value="F:metal ion binding"/>
    <property type="evidence" value="ECO:0007669"/>
    <property type="project" value="UniProtKB-KW"/>
</dbReference>
<dbReference type="SUPFAM" id="SSF56529">
    <property type="entry name" value="FAH"/>
    <property type="match status" value="1"/>
</dbReference>
<keyword evidence="4" id="KW-1185">Reference proteome</keyword>
<dbReference type="Pfam" id="PF01557">
    <property type="entry name" value="FAA_hydrolase"/>
    <property type="match status" value="1"/>
</dbReference>
<dbReference type="GO" id="GO:0018773">
    <property type="term" value="F:acetylpyruvate hydrolase activity"/>
    <property type="evidence" value="ECO:0007669"/>
    <property type="project" value="TreeGrafter"/>
</dbReference>
<dbReference type="OrthoDB" id="9805307at2"/>
<sequence length="203" mass="23339">MKIICIGRNYAAHARELGNEIPEEPVVFLKPKSALLRPHLPFYYPEFTNELHYECELVIRVSKNGRYINRRYANQYYDAITLGIDFTARDLQNELKKKGLPWEKAKAWDNSAVIGKWRPVSDFENIKNINFGLYKNEELVQHGNSSKMIHNFESILSHVSKYFTLNIGDIIFTGTPEGVGEIVTGDVLEGILEDESVFQLTIE</sequence>
<accession>A0A1G6V4U6</accession>
<dbReference type="Proteomes" id="UP000198757">
    <property type="component" value="Unassembled WGS sequence"/>
</dbReference>
<feature type="domain" description="Fumarylacetoacetase-like C-terminal" evidence="2">
    <location>
        <begin position="2"/>
        <end position="188"/>
    </location>
</feature>
<evidence type="ECO:0000313" key="3">
    <source>
        <dbReference type="EMBL" id="SDD47926.1"/>
    </source>
</evidence>
<evidence type="ECO:0000259" key="2">
    <source>
        <dbReference type="Pfam" id="PF01557"/>
    </source>
</evidence>
<gene>
    <name evidence="3" type="ORF">SAMN04487894_109174</name>
</gene>
<organism evidence="3 4">
    <name type="scientific">Niabella drilacis (strain DSM 25811 / CCM 8410 / CCUG 62505 / LMG 26954 / E90)</name>
    <dbReference type="NCBI Taxonomy" id="1285928"/>
    <lineage>
        <taxon>Bacteria</taxon>
        <taxon>Pseudomonadati</taxon>
        <taxon>Bacteroidota</taxon>
        <taxon>Chitinophagia</taxon>
        <taxon>Chitinophagales</taxon>
        <taxon>Chitinophagaceae</taxon>
        <taxon>Niabella</taxon>
    </lineage>
</organism>
<keyword evidence="1" id="KW-0479">Metal-binding</keyword>
<dbReference type="RefSeq" id="WP_090391308.1">
    <property type="nucleotide sequence ID" value="NZ_FMZO01000009.1"/>
</dbReference>
<dbReference type="PANTHER" id="PTHR11820:SF7">
    <property type="entry name" value="ACYLPYRUVASE FAHD1, MITOCHONDRIAL"/>
    <property type="match status" value="1"/>
</dbReference>
<name>A0A1G6V4U6_NIADE</name>
<dbReference type="EMBL" id="FMZO01000009">
    <property type="protein sequence ID" value="SDD47926.1"/>
    <property type="molecule type" value="Genomic_DNA"/>
</dbReference>
<dbReference type="InterPro" id="IPR011234">
    <property type="entry name" value="Fumarylacetoacetase-like_C"/>
</dbReference>
<dbReference type="AlphaFoldDB" id="A0A1G6V4U6"/>
<protein>
    <submittedName>
        <fullName evidence="3">2-keto-4-pentenoate hydratase/2-oxohepta-3-ene-1,7-dioic acid hydratase (Catechol pathway)</fullName>
    </submittedName>
</protein>